<dbReference type="GO" id="GO:1990575">
    <property type="term" value="P:mitochondrial L-ornithine transmembrane transport"/>
    <property type="evidence" value="ECO:0007669"/>
    <property type="project" value="TreeGrafter"/>
</dbReference>
<gene>
    <name evidence="11" type="ORF">CGOC_LOCUS2979</name>
</gene>
<organism evidence="11 12">
    <name type="scientific">Cylicostephanus goldi</name>
    <name type="common">Nematode worm</name>
    <dbReference type="NCBI Taxonomy" id="71465"/>
    <lineage>
        <taxon>Eukaryota</taxon>
        <taxon>Metazoa</taxon>
        <taxon>Ecdysozoa</taxon>
        <taxon>Nematoda</taxon>
        <taxon>Chromadorea</taxon>
        <taxon>Rhabditida</taxon>
        <taxon>Rhabditina</taxon>
        <taxon>Rhabditomorpha</taxon>
        <taxon>Strongyloidea</taxon>
        <taxon>Strongylidae</taxon>
        <taxon>Cylicostephanus</taxon>
    </lineage>
</organism>
<dbReference type="PANTHER" id="PTHR45624">
    <property type="entry name" value="MITOCHONDRIAL BASIC AMINO ACIDS TRANSPORTER-RELATED"/>
    <property type="match status" value="1"/>
</dbReference>
<keyword evidence="3 10" id="KW-0813">Transport</keyword>
<evidence type="ECO:0000313" key="11">
    <source>
        <dbReference type="EMBL" id="VDK54319.1"/>
    </source>
</evidence>
<evidence type="ECO:0000256" key="3">
    <source>
        <dbReference type="ARBA" id="ARBA00022448"/>
    </source>
</evidence>
<dbReference type="Proteomes" id="UP000271889">
    <property type="component" value="Unassembled WGS sequence"/>
</dbReference>
<protein>
    <submittedName>
        <fullName evidence="11">Uncharacterized protein</fullName>
    </submittedName>
</protein>
<keyword evidence="7" id="KW-0496">Mitochondrion</keyword>
<keyword evidence="12" id="KW-1185">Reference proteome</keyword>
<comment type="subcellular location">
    <subcellularLocation>
        <location evidence="1">Mitochondrion membrane</location>
        <topology evidence="1">Multi-pass membrane protein</topology>
    </subcellularLocation>
</comment>
<dbReference type="GO" id="GO:0031966">
    <property type="term" value="C:mitochondrial membrane"/>
    <property type="evidence" value="ECO:0007669"/>
    <property type="project" value="UniProtKB-SubCell"/>
</dbReference>
<proteinExistence type="inferred from homology"/>
<dbReference type="PROSITE" id="PS50920">
    <property type="entry name" value="SOLCAR"/>
    <property type="match status" value="1"/>
</dbReference>
<dbReference type="EMBL" id="UYRV01007124">
    <property type="protein sequence ID" value="VDK54319.1"/>
    <property type="molecule type" value="Genomic_DNA"/>
</dbReference>
<evidence type="ECO:0000256" key="8">
    <source>
        <dbReference type="ARBA" id="ARBA00023136"/>
    </source>
</evidence>
<dbReference type="OrthoDB" id="193856at2759"/>
<dbReference type="InterPro" id="IPR023395">
    <property type="entry name" value="MCP_dom_sf"/>
</dbReference>
<evidence type="ECO:0000256" key="1">
    <source>
        <dbReference type="ARBA" id="ARBA00004225"/>
    </source>
</evidence>
<sequence length="114" mass="12555">MSGIDFFAGCLGGAAGVLAGHPLDTVKVRLQMQNPASKMYRGTWHCFRKIIQKEGFAGLYKGKIFLSVMVDCHKLAWDQSLPIRNQCNRMISWTSAMFVVSVLCASITIQGEVA</sequence>
<dbReference type="GO" id="GO:0005289">
    <property type="term" value="F:high-affinity L-arginine transmembrane transporter activity"/>
    <property type="evidence" value="ECO:0007669"/>
    <property type="project" value="TreeGrafter"/>
</dbReference>
<keyword evidence="6" id="KW-1133">Transmembrane helix</keyword>
<evidence type="ECO:0000256" key="7">
    <source>
        <dbReference type="ARBA" id="ARBA00023128"/>
    </source>
</evidence>
<dbReference type="Pfam" id="PF00153">
    <property type="entry name" value="Mito_carr"/>
    <property type="match status" value="1"/>
</dbReference>
<feature type="repeat" description="Solcar" evidence="9">
    <location>
        <begin position="1"/>
        <end position="87"/>
    </location>
</feature>
<evidence type="ECO:0000256" key="2">
    <source>
        <dbReference type="ARBA" id="ARBA00006375"/>
    </source>
</evidence>
<keyword evidence="5" id="KW-0677">Repeat</keyword>
<evidence type="ECO:0000256" key="4">
    <source>
        <dbReference type="ARBA" id="ARBA00022692"/>
    </source>
</evidence>
<dbReference type="SUPFAM" id="SSF103506">
    <property type="entry name" value="Mitochondrial carrier"/>
    <property type="match status" value="1"/>
</dbReference>
<evidence type="ECO:0000256" key="10">
    <source>
        <dbReference type="RuleBase" id="RU000488"/>
    </source>
</evidence>
<dbReference type="Gene3D" id="1.50.40.10">
    <property type="entry name" value="Mitochondrial carrier domain"/>
    <property type="match status" value="1"/>
</dbReference>
<reference evidence="11 12" key="1">
    <citation type="submission" date="2018-11" db="EMBL/GenBank/DDBJ databases">
        <authorList>
            <consortium name="Pathogen Informatics"/>
        </authorList>
    </citation>
    <scope>NUCLEOTIDE SEQUENCE [LARGE SCALE GENOMIC DNA]</scope>
</reference>
<dbReference type="AlphaFoldDB" id="A0A3P6QZH1"/>
<name>A0A3P6QZH1_CYLGO</name>
<evidence type="ECO:0000256" key="6">
    <source>
        <dbReference type="ARBA" id="ARBA00022989"/>
    </source>
</evidence>
<comment type="similarity">
    <text evidence="2 10">Belongs to the mitochondrial carrier (TC 2.A.29) family.</text>
</comment>
<dbReference type="InterPro" id="IPR018108">
    <property type="entry name" value="MCP_transmembrane"/>
</dbReference>
<accession>A0A3P6QZH1</accession>
<evidence type="ECO:0000313" key="12">
    <source>
        <dbReference type="Proteomes" id="UP000271889"/>
    </source>
</evidence>
<evidence type="ECO:0000256" key="5">
    <source>
        <dbReference type="ARBA" id="ARBA00022737"/>
    </source>
</evidence>
<keyword evidence="4 9" id="KW-0812">Transmembrane</keyword>
<keyword evidence="8 9" id="KW-0472">Membrane</keyword>
<evidence type="ECO:0000256" key="9">
    <source>
        <dbReference type="PROSITE-ProRule" id="PRU00282"/>
    </source>
</evidence>
<dbReference type="PANTHER" id="PTHR45624:SF61">
    <property type="entry name" value="MITOCHONDRIAL BASIC AMINO ACIDS TRANSPORTER"/>
    <property type="match status" value="1"/>
</dbReference>
<dbReference type="InterPro" id="IPR050567">
    <property type="entry name" value="Mitochondrial_Carrier"/>
</dbReference>